<sequence length="138" mass="14975">MRDKLLPPHRGPRIWPIRTGFACAVLLMVAAGAANPCARADVEPDKELAYLIGVTTRPGYNFTSADEALDYGYGICAKVSRGLGYAQLITEVQGDFNTSDDYQASYLISQAANELCPELIWQLRNSAAHYRPPASAGP</sequence>
<organism evidence="3 4">
    <name type="scientific">Mycolicibacter sinensis (strain JDM601)</name>
    <name type="common">Mycobacterium sinense</name>
    <dbReference type="NCBI Taxonomy" id="875328"/>
    <lineage>
        <taxon>Bacteria</taxon>
        <taxon>Bacillati</taxon>
        <taxon>Actinomycetota</taxon>
        <taxon>Actinomycetes</taxon>
        <taxon>Mycobacteriales</taxon>
        <taxon>Mycobacteriaceae</taxon>
        <taxon>Mycolicibacter</taxon>
    </lineage>
</organism>
<evidence type="ECO:0000259" key="2">
    <source>
        <dbReference type="Pfam" id="PF05305"/>
    </source>
</evidence>
<protein>
    <recommendedName>
        <fullName evidence="2">DUF732 domain-containing protein</fullName>
    </recommendedName>
</protein>
<feature type="chain" id="PRO_5038944786" description="DUF732 domain-containing protein" evidence="1">
    <location>
        <begin position="34"/>
        <end position="138"/>
    </location>
</feature>
<gene>
    <name evidence="3" type="ORF">A5648_04885</name>
</gene>
<evidence type="ECO:0000313" key="3">
    <source>
        <dbReference type="EMBL" id="OBK86934.1"/>
    </source>
</evidence>
<feature type="domain" description="DUF732" evidence="2">
    <location>
        <begin position="50"/>
        <end position="118"/>
    </location>
</feature>
<dbReference type="EMBL" id="LZMF01000081">
    <property type="protein sequence ID" value="OBK86934.1"/>
    <property type="molecule type" value="Genomic_DNA"/>
</dbReference>
<keyword evidence="1" id="KW-0732">Signal</keyword>
<evidence type="ECO:0000256" key="1">
    <source>
        <dbReference type="SAM" id="SignalP"/>
    </source>
</evidence>
<dbReference type="Proteomes" id="UP000093759">
    <property type="component" value="Unassembled WGS sequence"/>
</dbReference>
<name>A0A1A3TWC6_MYCSD</name>
<comment type="caution">
    <text evidence="3">The sequence shown here is derived from an EMBL/GenBank/DDBJ whole genome shotgun (WGS) entry which is preliminary data.</text>
</comment>
<evidence type="ECO:0000313" key="4">
    <source>
        <dbReference type="Proteomes" id="UP000093759"/>
    </source>
</evidence>
<dbReference type="InterPro" id="IPR007969">
    <property type="entry name" value="DUF732"/>
</dbReference>
<reference evidence="4" key="1">
    <citation type="submission" date="2016-06" db="EMBL/GenBank/DDBJ databases">
        <authorList>
            <person name="Sutton G."/>
            <person name="Brinkac L."/>
            <person name="Sanka R."/>
            <person name="Adams M."/>
            <person name="Lau E."/>
            <person name="Garcia-Basteiro A."/>
            <person name="Lopez-Varela E."/>
            <person name="Palencia S."/>
        </authorList>
    </citation>
    <scope>NUCLEOTIDE SEQUENCE [LARGE SCALE GENOMIC DNA]</scope>
    <source>
        <strain evidence="4">1274684.2</strain>
    </source>
</reference>
<dbReference type="Pfam" id="PF05305">
    <property type="entry name" value="DUF732"/>
    <property type="match status" value="1"/>
</dbReference>
<dbReference type="AlphaFoldDB" id="A0A1A3TWC6"/>
<accession>A0A1A3TWC6</accession>
<feature type="signal peptide" evidence="1">
    <location>
        <begin position="1"/>
        <end position="33"/>
    </location>
</feature>
<proteinExistence type="predicted"/>